<gene>
    <name evidence="2" type="ORF">ANN_26835</name>
</gene>
<feature type="non-terminal residue" evidence="2">
    <location>
        <position position="1"/>
    </location>
</feature>
<proteinExistence type="predicted"/>
<accession>A0ABQ8RZB4</accession>
<dbReference type="EMBL" id="JAJSOF020000039">
    <property type="protein sequence ID" value="KAJ4427036.1"/>
    <property type="molecule type" value="Genomic_DNA"/>
</dbReference>
<evidence type="ECO:0000313" key="3">
    <source>
        <dbReference type="Proteomes" id="UP001148838"/>
    </source>
</evidence>
<evidence type="ECO:0000313" key="2">
    <source>
        <dbReference type="EMBL" id="KAJ4427036.1"/>
    </source>
</evidence>
<keyword evidence="3" id="KW-1185">Reference proteome</keyword>
<organism evidence="2 3">
    <name type="scientific">Periplaneta americana</name>
    <name type="common">American cockroach</name>
    <name type="synonym">Blatta americana</name>
    <dbReference type="NCBI Taxonomy" id="6978"/>
    <lineage>
        <taxon>Eukaryota</taxon>
        <taxon>Metazoa</taxon>
        <taxon>Ecdysozoa</taxon>
        <taxon>Arthropoda</taxon>
        <taxon>Hexapoda</taxon>
        <taxon>Insecta</taxon>
        <taxon>Pterygota</taxon>
        <taxon>Neoptera</taxon>
        <taxon>Polyneoptera</taxon>
        <taxon>Dictyoptera</taxon>
        <taxon>Blattodea</taxon>
        <taxon>Blattoidea</taxon>
        <taxon>Blattidae</taxon>
        <taxon>Blattinae</taxon>
        <taxon>Periplaneta</taxon>
    </lineage>
</organism>
<dbReference type="Proteomes" id="UP001148838">
    <property type="component" value="Unassembled WGS sequence"/>
</dbReference>
<name>A0ABQ8RZB4_PERAM</name>
<sequence>GVSEMSGGVDIVATPPMLPVGSPVTTPPNGEPLTHFFHQSPEHCSVSFAAINKMRQNTQIILRRALKRCRNNSTLKWDSLTDRRTRIRLCAMYKIYRGEPAWGEIKNRLQPPNYSSRNDHSHKLRERRHRTDTGKFYFLNRTIRDWNALPADLLKALPIIKNVFKNRLKDFTNRRYSASSYDERVMERRKFSPAPGFEPGFSALRADALSTKPPDTTPASDKIVSG</sequence>
<protein>
    <recommendedName>
        <fullName evidence="4">Reverse transcriptase</fullName>
    </recommendedName>
</protein>
<evidence type="ECO:0000256" key="1">
    <source>
        <dbReference type="SAM" id="MobiDB-lite"/>
    </source>
</evidence>
<reference evidence="2 3" key="1">
    <citation type="journal article" date="2022" name="Allergy">
        <title>Genome assembly and annotation of Periplaneta americana reveal a comprehensive cockroach allergen profile.</title>
        <authorList>
            <person name="Wang L."/>
            <person name="Xiong Q."/>
            <person name="Saelim N."/>
            <person name="Wang L."/>
            <person name="Nong W."/>
            <person name="Wan A.T."/>
            <person name="Shi M."/>
            <person name="Liu X."/>
            <person name="Cao Q."/>
            <person name="Hui J.H.L."/>
            <person name="Sookrung N."/>
            <person name="Leung T.F."/>
            <person name="Tungtrongchitr A."/>
            <person name="Tsui S.K.W."/>
        </authorList>
    </citation>
    <scope>NUCLEOTIDE SEQUENCE [LARGE SCALE GENOMIC DNA]</scope>
    <source>
        <strain evidence="2">PWHHKU_190912</strain>
    </source>
</reference>
<evidence type="ECO:0008006" key="4">
    <source>
        <dbReference type="Google" id="ProtNLM"/>
    </source>
</evidence>
<feature type="region of interest" description="Disordered" evidence="1">
    <location>
        <begin position="206"/>
        <end position="226"/>
    </location>
</feature>
<comment type="caution">
    <text evidence="2">The sequence shown here is derived from an EMBL/GenBank/DDBJ whole genome shotgun (WGS) entry which is preliminary data.</text>
</comment>